<evidence type="ECO:0000313" key="2">
    <source>
        <dbReference type="Proteomes" id="UP001016761"/>
    </source>
</evidence>
<proteinExistence type="predicted"/>
<protein>
    <submittedName>
        <fullName evidence="1">Uncharacterized protein</fullName>
    </submittedName>
</protein>
<keyword evidence="2" id="KW-1185">Reference proteome</keyword>
<name>A0ABX2LJM8_9EURY</name>
<dbReference type="SUPFAM" id="SSF52540">
    <property type="entry name" value="P-loop containing nucleoside triphosphate hydrolases"/>
    <property type="match status" value="1"/>
</dbReference>
<sequence>MGSKSSTESWIAGQLREKLVSPNNDLPTLQEAGLLDKEVIDFLVAFEENYQPQDLDDPHYAHETERYQRIVKKNVSKNLRRAIRDGDKEVIAHALGVVEQTTSISPIKLIERLRRWIVREAGVTYLAGHMGVGKTDFSLLLGEIWESNTEGEVASNIKSCKQTKTIVRQDDLTDWLESGSGDKLFIFDEASSHATGYSHDASVVVKQLSSMIKLIRKNDGSIIIIGHTGKDLHPDIRRLADYVEKESKKELAVFETVEEAEGQDEKFDLDGIPPTSWTYDTKEASSWEWATDEEDEGPDLLEIACKVYINSNMNQRDVADLFEMSASQISQNYQQYK</sequence>
<comment type="caution">
    <text evidence="1">The sequence shown here is derived from an EMBL/GenBank/DDBJ whole genome shotgun (WGS) entry which is preliminary data.</text>
</comment>
<dbReference type="EMBL" id="JABUQZ010000001">
    <property type="protein sequence ID" value="NUC74775.1"/>
    <property type="molecule type" value="Genomic_DNA"/>
</dbReference>
<dbReference type="InterPro" id="IPR027417">
    <property type="entry name" value="P-loop_NTPase"/>
</dbReference>
<reference evidence="1 2" key="1">
    <citation type="submission" date="2020-06" db="EMBL/GenBank/DDBJ databases">
        <title>Haloterrigena sp. nov., an extremely halophilic archaeon isolated from a saline sediment.</title>
        <authorList>
            <person name="Liu B.-B."/>
        </authorList>
    </citation>
    <scope>NUCLEOTIDE SEQUENCE [LARGE SCALE GENOMIC DNA]</scope>
    <source>
        <strain evidence="1 2">SYSU A558-1</strain>
    </source>
</reference>
<organism evidence="1 2">
    <name type="scientific">Haloterrigena gelatinilytica</name>
    <dbReference type="NCBI Taxonomy" id="2741724"/>
    <lineage>
        <taxon>Archaea</taxon>
        <taxon>Methanobacteriati</taxon>
        <taxon>Methanobacteriota</taxon>
        <taxon>Stenosarchaea group</taxon>
        <taxon>Halobacteria</taxon>
        <taxon>Halobacteriales</taxon>
        <taxon>Natrialbaceae</taxon>
        <taxon>Haloterrigena</taxon>
    </lineage>
</organism>
<dbReference type="RefSeq" id="WP_174682485.1">
    <property type="nucleotide sequence ID" value="NZ_JABUQZ010000001.1"/>
</dbReference>
<evidence type="ECO:0000313" key="1">
    <source>
        <dbReference type="EMBL" id="NUC74775.1"/>
    </source>
</evidence>
<dbReference type="Proteomes" id="UP001016761">
    <property type="component" value="Unassembled WGS sequence"/>
</dbReference>
<dbReference type="Gene3D" id="3.40.50.300">
    <property type="entry name" value="P-loop containing nucleotide triphosphate hydrolases"/>
    <property type="match status" value="1"/>
</dbReference>
<gene>
    <name evidence="1" type="ORF">HTZ84_21160</name>
</gene>
<accession>A0ABX2LJM8</accession>